<dbReference type="PANTHER" id="PTHR30055:SF181">
    <property type="entry name" value="BLR6905 PROTEIN"/>
    <property type="match status" value="1"/>
</dbReference>
<dbReference type="STRING" id="198092.SAMN02745194_03271"/>
<proteinExistence type="predicted"/>
<evidence type="ECO:0000259" key="3">
    <source>
        <dbReference type="PROSITE" id="PS50977"/>
    </source>
</evidence>
<dbReference type="RefSeq" id="WP_217659690.1">
    <property type="nucleotide sequence ID" value="NZ_FQZF01000019.1"/>
</dbReference>
<dbReference type="GO" id="GO:0000976">
    <property type="term" value="F:transcription cis-regulatory region binding"/>
    <property type="evidence" value="ECO:0007669"/>
    <property type="project" value="TreeGrafter"/>
</dbReference>
<dbReference type="InterPro" id="IPR001647">
    <property type="entry name" value="HTH_TetR"/>
</dbReference>
<dbReference type="InterPro" id="IPR050109">
    <property type="entry name" value="HTH-type_TetR-like_transc_reg"/>
</dbReference>
<evidence type="ECO:0000256" key="1">
    <source>
        <dbReference type="ARBA" id="ARBA00023125"/>
    </source>
</evidence>
<dbReference type="Gene3D" id="1.10.357.10">
    <property type="entry name" value="Tetracycline Repressor, domain 2"/>
    <property type="match status" value="1"/>
</dbReference>
<feature type="domain" description="HTH tetR-type" evidence="3">
    <location>
        <begin position="21"/>
        <end position="80"/>
    </location>
</feature>
<dbReference type="SUPFAM" id="SSF46689">
    <property type="entry name" value="Homeodomain-like"/>
    <property type="match status" value="1"/>
</dbReference>
<feature type="DNA-binding region" description="H-T-H motif" evidence="2">
    <location>
        <begin position="43"/>
        <end position="62"/>
    </location>
</feature>
<protein>
    <submittedName>
        <fullName evidence="4">Transcriptional regulator, TetR family</fullName>
    </submittedName>
</protein>
<evidence type="ECO:0000313" key="4">
    <source>
        <dbReference type="EMBL" id="SHJ74750.1"/>
    </source>
</evidence>
<dbReference type="GO" id="GO:0003700">
    <property type="term" value="F:DNA-binding transcription factor activity"/>
    <property type="evidence" value="ECO:0007669"/>
    <property type="project" value="TreeGrafter"/>
</dbReference>
<sequence>MPKARAASPPAAPRRPRVAAAERERMILDAAIPFFAEQGFSGQTRLLAQSIGISHSVLYRHFPTKEDLIAAVCTEMFERRWDPAWDEVLRDITLPLEERLLRFYGDAGTLLLSPEWMRIALQVGLEGEAALAGLATLLRERIIGPLAQALRAERAAGGAPLSEEAAVEAAWALHGRVFYLGARLAVWRGATPRQPDAALAAAIASFCGGARRLAAAC</sequence>
<keyword evidence="5" id="KW-1185">Reference proteome</keyword>
<dbReference type="PANTHER" id="PTHR30055">
    <property type="entry name" value="HTH-TYPE TRANSCRIPTIONAL REGULATOR RUTR"/>
    <property type="match status" value="1"/>
</dbReference>
<dbReference type="Proteomes" id="UP000184387">
    <property type="component" value="Unassembled WGS sequence"/>
</dbReference>
<dbReference type="PRINTS" id="PR00455">
    <property type="entry name" value="HTHTETR"/>
</dbReference>
<evidence type="ECO:0000313" key="5">
    <source>
        <dbReference type="Proteomes" id="UP000184387"/>
    </source>
</evidence>
<accession>A0A1M6LUC4</accession>
<dbReference type="AlphaFoldDB" id="A0A1M6LUC4"/>
<dbReference type="EMBL" id="FQZF01000019">
    <property type="protein sequence ID" value="SHJ74750.1"/>
    <property type="molecule type" value="Genomic_DNA"/>
</dbReference>
<dbReference type="InterPro" id="IPR009057">
    <property type="entry name" value="Homeodomain-like_sf"/>
</dbReference>
<organism evidence="4 5">
    <name type="scientific">Muricoccus roseus</name>
    <dbReference type="NCBI Taxonomy" id="198092"/>
    <lineage>
        <taxon>Bacteria</taxon>
        <taxon>Pseudomonadati</taxon>
        <taxon>Pseudomonadota</taxon>
        <taxon>Alphaproteobacteria</taxon>
        <taxon>Acetobacterales</taxon>
        <taxon>Roseomonadaceae</taxon>
        <taxon>Muricoccus</taxon>
    </lineage>
</organism>
<dbReference type="PROSITE" id="PS50977">
    <property type="entry name" value="HTH_TETR_2"/>
    <property type="match status" value="1"/>
</dbReference>
<reference evidence="4 5" key="1">
    <citation type="submission" date="2016-11" db="EMBL/GenBank/DDBJ databases">
        <authorList>
            <person name="Jaros S."/>
            <person name="Januszkiewicz K."/>
            <person name="Wedrychowicz H."/>
        </authorList>
    </citation>
    <scope>NUCLEOTIDE SEQUENCE [LARGE SCALE GENOMIC DNA]</scope>
    <source>
        <strain evidence="4 5">DSM 14916</strain>
    </source>
</reference>
<evidence type="ECO:0000256" key="2">
    <source>
        <dbReference type="PROSITE-ProRule" id="PRU00335"/>
    </source>
</evidence>
<keyword evidence="1 2" id="KW-0238">DNA-binding</keyword>
<dbReference type="Pfam" id="PF00440">
    <property type="entry name" value="TetR_N"/>
    <property type="match status" value="1"/>
</dbReference>
<name>A0A1M6LUC4_9PROT</name>
<gene>
    <name evidence="4" type="ORF">SAMN02745194_03271</name>
</gene>